<dbReference type="Proteomes" id="UP000694660">
    <property type="component" value="Unassembled WGS sequence"/>
</dbReference>
<dbReference type="Gene3D" id="1.10.10.60">
    <property type="entry name" value="Homeodomain-like"/>
    <property type="match status" value="1"/>
</dbReference>
<reference evidence="6" key="1">
    <citation type="journal article" date="2022" name="ISME J.">
        <title>Genetic and phylogenetic analysis of dissimilatory iodate-reducing bacteria identifies potential niches across the world's oceans.</title>
        <authorList>
            <person name="Reyes-Umana V."/>
            <person name="Henning Z."/>
            <person name="Lee K."/>
            <person name="Barnum T.P."/>
            <person name="Coates J.D."/>
        </authorList>
    </citation>
    <scope>NUCLEOTIDE SEQUENCE [LARGE SCALE GENOMIC DNA]</scope>
    <source>
        <strain evidence="6">IR12</strain>
    </source>
</reference>
<dbReference type="PROSITE" id="PS01124">
    <property type="entry name" value="HTH_ARAC_FAMILY_2"/>
    <property type="match status" value="1"/>
</dbReference>
<dbReference type="InterPro" id="IPR050204">
    <property type="entry name" value="AraC_XylS_family_regulators"/>
</dbReference>
<proteinExistence type="predicted"/>
<accession>A0A944DBP4</accession>
<evidence type="ECO:0000256" key="3">
    <source>
        <dbReference type="ARBA" id="ARBA00023163"/>
    </source>
</evidence>
<dbReference type="InterPro" id="IPR032783">
    <property type="entry name" value="AraC_lig"/>
</dbReference>
<keyword evidence="1" id="KW-0805">Transcription regulation</keyword>
<dbReference type="SMART" id="SM00342">
    <property type="entry name" value="HTH_ARAC"/>
    <property type="match status" value="1"/>
</dbReference>
<gene>
    <name evidence="5" type="ORF">I8J34_10365</name>
</gene>
<name>A0A944DBP4_DENI1</name>
<dbReference type="InterPro" id="IPR009057">
    <property type="entry name" value="Homeodomain-like_sf"/>
</dbReference>
<feature type="domain" description="HTH araC/xylS-type" evidence="4">
    <location>
        <begin position="180"/>
        <end position="275"/>
    </location>
</feature>
<dbReference type="AlphaFoldDB" id="A0A944DBP4"/>
<evidence type="ECO:0000313" key="6">
    <source>
        <dbReference type="Proteomes" id="UP000694660"/>
    </source>
</evidence>
<comment type="caution">
    <text evidence="5">The sequence shown here is derived from an EMBL/GenBank/DDBJ whole genome shotgun (WGS) entry which is preliminary data.</text>
</comment>
<dbReference type="InterPro" id="IPR018060">
    <property type="entry name" value="HTH_AraC"/>
</dbReference>
<evidence type="ECO:0000256" key="2">
    <source>
        <dbReference type="ARBA" id="ARBA00023125"/>
    </source>
</evidence>
<dbReference type="SUPFAM" id="SSF46689">
    <property type="entry name" value="Homeodomain-like"/>
    <property type="match status" value="1"/>
</dbReference>
<organism evidence="5 6">
    <name type="scientific">Denitromonas iodatirespirans</name>
    <dbReference type="NCBI Taxonomy" id="2795389"/>
    <lineage>
        <taxon>Bacteria</taxon>
        <taxon>Pseudomonadati</taxon>
        <taxon>Pseudomonadota</taxon>
        <taxon>Betaproteobacteria</taxon>
        <taxon>Rhodocyclales</taxon>
        <taxon>Zoogloeaceae</taxon>
        <taxon>Denitromonas</taxon>
    </lineage>
</organism>
<keyword evidence="6" id="KW-1185">Reference proteome</keyword>
<keyword evidence="3" id="KW-0804">Transcription</keyword>
<dbReference type="GO" id="GO:0043565">
    <property type="term" value="F:sequence-specific DNA binding"/>
    <property type="evidence" value="ECO:0007669"/>
    <property type="project" value="InterPro"/>
</dbReference>
<dbReference type="GO" id="GO:0003700">
    <property type="term" value="F:DNA-binding transcription factor activity"/>
    <property type="evidence" value="ECO:0007669"/>
    <property type="project" value="InterPro"/>
</dbReference>
<dbReference type="PANTHER" id="PTHR46796:SF7">
    <property type="entry name" value="ARAC FAMILY TRANSCRIPTIONAL REGULATOR"/>
    <property type="match status" value="1"/>
</dbReference>
<evidence type="ECO:0000259" key="4">
    <source>
        <dbReference type="PROSITE" id="PS01124"/>
    </source>
</evidence>
<dbReference type="EMBL" id="JAEKFT010000009">
    <property type="protein sequence ID" value="MBT0961573.1"/>
    <property type="molecule type" value="Genomic_DNA"/>
</dbReference>
<evidence type="ECO:0000313" key="5">
    <source>
        <dbReference type="EMBL" id="MBT0961573.1"/>
    </source>
</evidence>
<keyword evidence="2" id="KW-0238">DNA-binding</keyword>
<dbReference type="Pfam" id="PF12833">
    <property type="entry name" value="HTH_18"/>
    <property type="match status" value="1"/>
</dbReference>
<dbReference type="RefSeq" id="WP_214361326.1">
    <property type="nucleotide sequence ID" value="NZ_JAEKFT010000009.1"/>
</dbReference>
<dbReference type="Pfam" id="PF12852">
    <property type="entry name" value="Cupin_6"/>
    <property type="match status" value="1"/>
</dbReference>
<dbReference type="PANTHER" id="PTHR46796">
    <property type="entry name" value="HTH-TYPE TRANSCRIPTIONAL ACTIVATOR RHAS-RELATED"/>
    <property type="match status" value="1"/>
</dbReference>
<sequence>MTSPRLDRLTALLTGLMPRVDIGHSGAQAEPAVVPAAAADHLHVHLLVAGTVAFDTPAGRQTLEAPAIAVFRADQAHVLAPVSIDACRVFCAQAHFDGPAAPLLLDAFDVPLFLPMSAATADLTRTIALIDQEVGQPRCGSGVLLSRAGEILLIGLLRHLVANHVLPRGVLAGLGDPGLARVLVAVHARPAAPWSLEAMAETAGLSRSIFAERFRSSLGITPRRYLNGYRLTLARREITAGRGLKRAAQAAGYESPAALSRALSRTAAEAAAAAI</sequence>
<evidence type="ECO:0000256" key="1">
    <source>
        <dbReference type="ARBA" id="ARBA00023015"/>
    </source>
</evidence>
<protein>
    <submittedName>
        <fullName evidence="5">Helix-turn-helix transcriptional regulator</fullName>
    </submittedName>
</protein>